<comment type="caution">
    <text evidence="3">The sequence shown here is derived from an EMBL/GenBank/DDBJ whole genome shotgun (WGS) entry which is preliminary data.</text>
</comment>
<proteinExistence type="predicted"/>
<dbReference type="Proteomes" id="UP001648503">
    <property type="component" value="Unassembled WGS sequence"/>
</dbReference>
<evidence type="ECO:0000313" key="4">
    <source>
        <dbReference type="Proteomes" id="UP001648503"/>
    </source>
</evidence>
<dbReference type="EMBL" id="JAFCIX010000418">
    <property type="protein sequence ID" value="KAH6591127.1"/>
    <property type="molecule type" value="Genomic_DNA"/>
</dbReference>
<name>A0ABQ8F2X8_9FUNG</name>
<gene>
    <name evidence="3" type="ORF">BASA50_009129</name>
</gene>
<evidence type="ECO:0000313" key="3">
    <source>
        <dbReference type="EMBL" id="KAH6591127.1"/>
    </source>
</evidence>
<evidence type="ECO:0000256" key="1">
    <source>
        <dbReference type="SAM" id="MobiDB-lite"/>
    </source>
</evidence>
<feature type="compositionally biased region" description="Polar residues" evidence="1">
    <location>
        <begin position="91"/>
        <end position="116"/>
    </location>
</feature>
<feature type="signal peptide" evidence="2">
    <location>
        <begin position="1"/>
        <end position="18"/>
    </location>
</feature>
<accession>A0ABQ8F2X8</accession>
<organism evidence="3 4">
    <name type="scientific">Batrachochytrium salamandrivorans</name>
    <dbReference type="NCBI Taxonomy" id="1357716"/>
    <lineage>
        <taxon>Eukaryota</taxon>
        <taxon>Fungi</taxon>
        <taxon>Fungi incertae sedis</taxon>
        <taxon>Chytridiomycota</taxon>
        <taxon>Chytridiomycota incertae sedis</taxon>
        <taxon>Chytridiomycetes</taxon>
        <taxon>Rhizophydiales</taxon>
        <taxon>Rhizophydiales incertae sedis</taxon>
        <taxon>Batrachochytrium</taxon>
    </lineage>
</organism>
<feature type="chain" id="PRO_5047047273" evidence="2">
    <location>
        <begin position="19"/>
        <end position="211"/>
    </location>
</feature>
<keyword evidence="4" id="KW-1185">Reference proteome</keyword>
<reference evidence="3 4" key="1">
    <citation type="submission" date="2021-02" db="EMBL/GenBank/DDBJ databases">
        <title>Variation within the Batrachochytrium salamandrivorans European outbreak.</title>
        <authorList>
            <person name="Kelly M."/>
            <person name="Pasmans F."/>
            <person name="Shea T.P."/>
            <person name="Munoz J.F."/>
            <person name="Carranza S."/>
            <person name="Cuomo C.A."/>
            <person name="Martel A."/>
        </authorList>
    </citation>
    <scope>NUCLEOTIDE SEQUENCE [LARGE SCALE GENOMIC DNA]</scope>
    <source>
        <strain evidence="3 4">AMFP18/2</strain>
    </source>
</reference>
<keyword evidence="2" id="KW-0732">Signal</keyword>
<feature type="compositionally biased region" description="Basic residues" evidence="1">
    <location>
        <begin position="76"/>
        <end position="90"/>
    </location>
</feature>
<feature type="region of interest" description="Disordered" evidence="1">
    <location>
        <begin position="45"/>
        <end position="132"/>
    </location>
</feature>
<evidence type="ECO:0000256" key="2">
    <source>
        <dbReference type="SAM" id="SignalP"/>
    </source>
</evidence>
<protein>
    <submittedName>
        <fullName evidence="3">Uncharacterized protein</fullName>
    </submittedName>
</protein>
<sequence>MRFHSLVIFTLVSGVVHAGLLQKGLKEGPDILAIIPQANERHPSQFQLPSIADPNPAAKYDREGSPSDSPDGSHLHISRMRGPRLNRHNRVQSIPQHHPTCSQLNTRHTPPNGQQHRSSHPPPPKPAQNPLSDTDKARYIIQLEGAIKEHIIEVLKLEVAKDQCTADLEKGQEEKEQQLDSLAAIEAVERMLSSSKKALREAESELKAVMS</sequence>